<proteinExistence type="predicted"/>
<organism evidence="4 5">
    <name type="scientific">Paenibacillus mellifer</name>
    <dbReference type="NCBI Taxonomy" id="2937794"/>
    <lineage>
        <taxon>Bacteria</taxon>
        <taxon>Bacillati</taxon>
        <taxon>Bacillota</taxon>
        <taxon>Bacilli</taxon>
        <taxon>Bacillales</taxon>
        <taxon>Paenibacillaceae</taxon>
        <taxon>Paenibacillus</taxon>
    </lineage>
</organism>
<dbReference type="InterPro" id="IPR050680">
    <property type="entry name" value="YpeA/RimI_acetyltransf"/>
</dbReference>
<dbReference type="InterPro" id="IPR016181">
    <property type="entry name" value="Acyl_CoA_acyltransferase"/>
</dbReference>
<evidence type="ECO:0000313" key="4">
    <source>
        <dbReference type="EMBL" id="MCK8487040.1"/>
    </source>
</evidence>
<feature type="domain" description="N-acetyltransferase" evidence="3">
    <location>
        <begin position="140"/>
        <end position="274"/>
    </location>
</feature>
<sequence length="274" mass="31300">MLRIQQLKDIEQLQQECETHDRLQLKLNWEMLRGRESDNLDFFHYENNELIAFLGLYPFGSTVEVCGMVKPSERRKGHFQRLFHQGMEAIKQYGYKKILLNAPASSEAGKAFLMKQGAEYAFSEHQMEWQAKAVGESDDIVLRKATSEDYEMRVRLSVTGFGIDEEDAKAMEGKEYGDNTEVLMIVGDVGTVGKIRVSRDEGQAWIYGFAVLPEYRGKGIGRKALSRVVQEQRAAGYSIHLEVETKNDHALGLYESVGFKAVHAQDYYNFDMSM</sequence>
<gene>
    <name evidence="4" type="ORF">M0651_07650</name>
</gene>
<dbReference type="Proteomes" id="UP001139534">
    <property type="component" value="Unassembled WGS sequence"/>
</dbReference>
<dbReference type="RefSeq" id="WP_248551252.1">
    <property type="nucleotide sequence ID" value="NZ_JALPRK010000005.1"/>
</dbReference>
<accession>A0A9X2BR76</accession>
<comment type="caution">
    <text evidence="4">The sequence shown here is derived from an EMBL/GenBank/DDBJ whole genome shotgun (WGS) entry which is preliminary data.</text>
</comment>
<keyword evidence="1 4" id="KW-0808">Transferase</keyword>
<keyword evidence="2 4" id="KW-0012">Acyltransferase</keyword>
<evidence type="ECO:0000259" key="3">
    <source>
        <dbReference type="PROSITE" id="PS51186"/>
    </source>
</evidence>
<dbReference type="AlphaFoldDB" id="A0A9X2BR76"/>
<dbReference type="SUPFAM" id="SSF55729">
    <property type="entry name" value="Acyl-CoA N-acyltransferases (Nat)"/>
    <property type="match status" value="2"/>
</dbReference>
<reference evidence="4" key="1">
    <citation type="submission" date="2022-04" db="EMBL/GenBank/DDBJ databases">
        <authorList>
            <person name="Seo M.-J."/>
        </authorList>
    </citation>
    <scope>NUCLEOTIDE SEQUENCE</scope>
    <source>
        <strain evidence="4">MBLB2552</strain>
    </source>
</reference>
<dbReference type="EC" id="2.3.1.-" evidence="4"/>
<dbReference type="Gene3D" id="3.40.630.30">
    <property type="match status" value="1"/>
</dbReference>
<evidence type="ECO:0000256" key="2">
    <source>
        <dbReference type="ARBA" id="ARBA00023315"/>
    </source>
</evidence>
<evidence type="ECO:0000313" key="5">
    <source>
        <dbReference type="Proteomes" id="UP001139534"/>
    </source>
</evidence>
<dbReference type="PROSITE" id="PS51186">
    <property type="entry name" value="GNAT"/>
    <property type="match status" value="2"/>
</dbReference>
<keyword evidence="5" id="KW-1185">Reference proteome</keyword>
<dbReference type="GO" id="GO:0016747">
    <property type="term" value="F:acyltransferase activity, transferring groups other than amino-acyl groups"/>
    <property type="evidence" value="ECO:0007669"/>
    <property type="project" value="InterPro"/>
</dbReference>
<name>A0A9X2BR76_9BACL</name>
<feature type="domain" description="N-acetyltransferase" evidence="3">
    <location>
        <begin position="2"/>
        <end position="141"/>
    </location>
</feature>
<evidence type="ECO:0000256" key="1">
    <source>
        <dbReference type="ARBA" id="ARBA00022679"/>
    </source>
</evidence>
<protein>
    <submittedName>
        <fullName evidence="4">GNAT family N-acetyltransferase</fullName>
        <ecNumber evidence="4">2.3.1.-</ecNumber>
    </submittedName>
</protein>
<dbReference type="CDD" id="cd04301">
    <property type="entry name" value="NAT_SF"/>
    <property type="match status" value="2"/>
</dbReference>
<dbReference type="EMBL" id="JALPRK010000005">
    <property type="protein sequence ID" value="MCK8487040.1"/>
    <property type="molecule type" value="Genomic_DNA"/>
</dbReference>
<dbReference type="Pfam" id="PF00583">
    <property type="entry name" value="Acetyltransf_1"/>
    <property type="match status" value="2"/>
</dbReference>
<dbReference type="PANTHER" id="PTHR43420">
    <property type="entry name" value="ACETYLTRANSFERASE"/>
    <property type="match status" value="1"/>
</dbReference>
<dbReference type="InterPro" id="IPR000182">
    <property type="entry name" value="GNAT_dom"/>
</dbReference>
<dbReference type="PANTHER" id="PTHR43420:SF47">
    <property type="entry name" value="N-ACETYLTRANSFERASE DOMAIN-CONTAINING PROTEIN"/>
    <property type="match status" value="1"/>
</dbReference>